<dbReference type="SUPFAM" id="SSF88659">
    <property type="entry name" value="Sigma3 and sigma4 domains of RNA polymerase sigma factors"/>
    <property type="match status" value="1"/>
</dbReference>
<dbReference type="PANTHER" id="PTHR43133:SF62">
    <property type="entry name" value="RNA POLYMERASE SIGMA FACTOR SIGZ"/>
    <property type="match status" value="1"/>
</dbReference>
<evidence type="ECO:0000256" key="4">
    <source>
        <dbReference type="ARBA" id="ARBA00023163"/>
    </source>
</evidence>
<dbReference type="Pfam" id="PF08281">
    <property type="entry name" value="Sigma70_r4_2"/>
    <property type="match status" value="1"/>
</dbReference>
<evidence type="ECO:0000313" key="10">
    <source>
        <dbReference type="Proteomes" id="UP000302139"/>
    </source>
</evidence>
<dbReference type="PANTHER" id="PTHR43133">
    <property type="entry name" value="RNA POLYMERASE ECF-TYPE SIGMA FACTO"/>
    <property type="match status" value="1"/>
</dbReference>
<dbReference type="InterPro" id="IPR007627">
    <property type="entry name" value="RNA_pol_sigma70_r2"/>
</dbReference>
<evidence type="ECO:0000313" key="7">
    <source>
        <dbReference type="EMBL" id="GDY68749.1"/>
    </source>
</evidence>
<dbReference type="EMBL" id="BJHY01000001">
    <property type="protein sequence ID" value="GDY70869.1"/>
    <property type="molecule type" value="Genomic_DNA"/>
</dbReference>
<dbReference type="GO" id="GO:0003677">
    <property type="term" value="F:DNA binding"/>
    <property type="evidence" value="ECO:0007669"/>
    <property type="project" value="InterPro"/>
</dbReference>
<organism evidence="8 9">
    <name type="scientific">Streptomyces avermitilis</name>
    <dbReference type="NCBI Taxonomy" id="33903"/>
    <lineage>
        <taxon>Bacteria</taxon>
        <taxon>Bacillati</taxon>
        <taxon>Actinomycetota</taxon>
        <taxon>Actinomycetes</taxon>
        <taxon>Kitasatosporales</taxon>
        <taxon>Streptomycetaceae</taxon>
        <taxon>Streptomyces</taxon>
    </lineage>
</organism>
<dbReference type="InterPro" id="IPR014284">
    <property type="entry name" value="RNA_pol_sigma-70_dom"/>
</dbReference>
<dbReference type="InterPro" id="IPR039425">
    <property type="entry name" value="RNA_pol_sigma-70-like"/>
</dbReference>
<gene>
    <name evidence="7" type="ORF">SAV14893_081420</name>
    <name evidence="8" type="ORF">SAV31267_003540</name>
</gene>
<dbReference type="GO" id="GO:0016987">
    <property type="term" value="F:sigma factor activity"/>
    <property type="evidence" value="ECO:0007669"/>
    <property type="project" value="UniProtKB-KW"/>
</dbReference>
<dbReference type="InterPro" id="IPR036388">
    <property type="entry name" value="WH-like_DNA-bd_sf"/>
</dbReference>
<dbReference type="AlphaFoldDB" id="A0A4D4MH96"/>
<evidence type="ECO:0000259" key="5">
    <source>
        <dbReference type="Pfam" id="PF04542"/>
    </source>
</evidence>
<comment type="caution">
    <text evidence="8">The sequence shown here is derived from an EMBL/GenBank/DDBJ whole genome shotgun (WGS) entry which is preliminary data.</text>
</comment>
<proteinExistence type="inferred from homology"/>
<evidence type="ECO:0000256" key="3">
    <source>
        <dbReference type="ARBA" id="ARBA00023082"/>
    </source>
</evidence>
<sequence length="262" mass="28783">MASHRARGGRQPELALYLTPSGPSANHDIRAYRRTGGDPLGKPAQNGNVIFRSGWAIPWRGRTVYIGVPSFRFPVDRLPDEALLFGLATGDPELAVTFVRRFQRTVFGVAIAVAGDPQLAEDIAQQTFERAWRHAQIYDSRRGSVTTWLTTIAHNLAIDAVRARRTEPVAPEDLDALLDVVTETPEQWALADEASSQLRAAVAQLPREQGRALVMAGIYGMTAQQIADWEKIPLGTAKTRIRTAMGKLRNTLASPNRGDHGQ</sequence>
<evidence type="ECO:0000256" key="2">
    <source>
        <dbReference type="ARBA" id="ARBA00023015"/>
    </source>
</evidence>
<dbReference type="Gene3D" id="1.10.10.10">
    <property type="entry name" value="Winged helix-like DNA-binding domain superfamily/Winged helix DNA-binding domain"/>
    <property type="match status" value="1"/>
</dbReference>
<evidence type="ECO:0000256" key="1">
    <source>
        <dbReference type="ARBA" id="ARBA00010641"/>
    </source>
</evidence>
<reference evidence="7 10" key="2">
    <citation type="submission" date="2019-04" db="EMBL/GenBank/DDBJ databases">
        <title>Draft genome sequences of Streptomyces avermitilis NBRC 14893.</title>
        <authorList>
            <person name="Komaki H."/>
            <person name="Tamura T."/>
            <person name="Hosoyama A."/>
        </authorList>
    </citation>
    <scope>NUCLEOTIDE SEQUENCE [LARGE SCALE GENOMIC DNA]</scope>
    <source>
        <strain evidence="7 10">NBRC 14893</strain>
    </source>
</reference>
<evidence type="ECO:0008006" key="11">
    <source>
        <dbReference type="Google" id="ProtNLM"/>
    </source>
</evidence>
<comment type="similarity">
    <text evidence="1">Belongs to the sigma-70 factor family. ECF subfamily.</text>
</comment>
<feature type="domain" description="RNA polymerase sigma-70 region 2" evidence="5">
    <location>
        <begin position="98"/>
        <end position="165"/>
    </location>
</feature>
<name>A0A4D4MH96_STRAX</name>
<dbReference type="Proteomes" id="UP000302139">
    <property type="component" value="Unassembled WGS sequence"/>
</dbReference>
<evidence type="ECO:0000313" key="8">
    <source>
        <dbReference type="EMBL" id="GDY70869.1"/>
    </source>
</evidence>
<dbReference type="GO" id="GO:0006352">
    <property type="term" value="P:DNA-templated transcription initiation"/>
    <property type="evidence" value="ECO:0007669"/>
    <property type="project" value="InterPro"/>
</dbReference>
<feature type="domain" description="RNA polymerase sigma factor 70 region 4 type 2" evidence="6">
    <location>
        <begin position="197"/>
        <end position="248"/>
    </location>
</feature>
<dbReference type="InterPro" id="IPR013325">
    <property type="entry name" value="RNA_pol_sigma_r2"/>
</dbReference>
<protein>
    <recommendedName>
        <fullName evidence="11">RNA polymerase ECF-subfamily sigma factor</fullName>
    </recommendedName>
</protein>
<evidence type="ECO:0000259" key="6">
    <source>
        <dbReference type="Pfam" id="PF08281"/>
    </source>
</evidence>
<dbReference type="InterPro" id="IPR013324">
    <property type="entry name" value="RNA_pol_sigma_r3/r4-like"/>
</dbReference>
<dbReference type="NCBIfam" id="TIGR02937">
    <property type="entry name" value="sigma70-ECF"/>
    <property type="match status" value="1"/>
</dbReference>
<keyword evidence="2" id="KW-0805">Transcription regulation</keyword>
<dbReference type="Gene3D" id="1.10.1740.10">
    <property type="match status" value="1"/>
</dbReference>
<accession>A0A4D4MH96</accession>
<keyword evidence="4" id="KW-0804">Transcription</keyword>
<reference evidence="8 9" key="1">
    <citation type="submission" date="2019-04" db="EMBL/GenBank/DDBJ databases">
        <title>Draft genome sequences of Streptomyces avermitilis ATCC 31267.</title>
        <authorList>
            <person name="Komaki H."/>
            <person name="Tamura T."/>
            <person name="Hosoyama A."/>
        </authorList>
    </citation>
    <scope>NUCLEOTIDE SEQUENCE [LARGE SCALE GENOMIC DNA]</scope>
    <source>
        <strain evidence="8 9">ATCC 31267</strain>
    </source>
</reference>
<dbReference type="InterPro" id="IPR013249">
    <property type="entry name" value="RNA_pol_sigma70_r4_t2"/>
</dbReference>
<keyword evidence="3" id="KW-0731">Sigma factor</keyword>
<evidence type="ECO:0000313" key="9">
    <source>
        <dbReference type="Proteomes" id="UP000299211"/>
    </source>
</evidence>
<dbReference type="EMBL" id="BJHX01000001">
    <property type="protein sequence ID" value="GDY68749.1"/>
    <property type="molecule type" value="Genomic_DNA"/>
</dbReference>
<dbReference type="Proteomes" id="UP000299211">
    <property type="component" value="Unassembled WGS sequence"/>
</dbReference>
<dbReference type="Pfam" id="PF04542">
    <property type="entry name" value="Sigma70_r2"/>
    <property type="match status" value="1"/>
</dbReference>
<dbReference type="SUPFAM" id="SSF88946">
    <property type="entry name" value="Sigma2 domain of RNA polymerase sigma factors"/>
    <property type="match status" value="1"/>
</dbReference>